<dbReference type="InterPro" id="IPR013216">
    <property type="entry name" value="Methyltransf_11"/>
</dbReference>
<evidence type="ECO:0000259" key="1">
    <source>
        <dbReference type="Pfam" id="PF08241"/>
    </source>
</evidence>
<dbReference type="Pfam" id="PF08241">
    <property type="entry name" value="Methyltransf_11"/>
    <property type="match status" value="1"/>
</dbReference>
<keyword evidence="2" id="KW-0489">Methyltransferase</keyword>
<evidence type="ECO:0000313" key="2">
    <source>
        <dbReference type="EMBL" id="MFC4350880.1"/>
    </source>
</evidence>
<dbReference type="InterPro" id="IPR029063">
    <property type="entry name" value="SAM-dependent_MTases_sf"/>
</dbReference>
<keyword evidence="3" id="KW-1185">Reference proteome</keyword>
<dbReference type="SUPFAM" id="SSF53335">
    <property type="entry name" value="S-adenosyl-L-methionine-dependent methyltransferases"/>
    <property type="match status" value="1"/>
</dbReference>
<proteinExistence type="predicted"/>
<comment type="caution">
    <text evidence="2">The sequence shown here is derived from an EMBL/GenBank/DDBJ whole genome shotgun (WGS) entry which is preliminary data.</text>
</comment>
<protein>
    <submittedName>
        <fullName evidence="2">Class I SAM-dependent methyltransferase</fullName>
        <ecNumber evidence="2">2.1.1.-</ecNumber>
    </submittedName>
</protein>
<accession>A0ABV8UIY8</accession>
<keyword evidence="2" id="KW-0808">Transferase</keyword>
<feature type="domain" description="Methyltransferase type 11" evidence="1">
    <location>
        <begin position="38"/>
        <end position="133"/>
    </location>
</feature>
<dbReference type="Proteomes" id="UP001595799">
    <property type="component" value="Unassembled WGS sequence"/>
</dbReference>
<dbReference type="RefSeq" id="WP_382421225.1">
    <property type="nucleotide sequence ID" value="NZ_JBHSCW010000003.1"/>
</dbReference>
<reference evidence="3" key="1">
    <citation type="journal article" date="2019" name="Int. J. Syst. Evol. Microbiol.">
        <title>The Global Catalogue of Microorganisms (GCM) 10K type strain sequencing project: providing services to taxonomists for standard genome sequencing and annotation.</title>
        <authorList>
            <consortium name="The Broad Institute Genomics Platform"/>
            <consortium name="The Broad Institute Genome Sequencing Center for Infectious Disease"/>
            <person name="Wu L."/>
            <person name="Ma J."/>
        </authorList>
    </citation>
    <scope>NUCLEOTIDE SEQUENCE [LARGE SCALE GENOMIC DNA]</scope>
    <source>
        <strain evidence="3">CECT 8472</strain>
    </source>
</reference>
<dbReference type="EMBL" id="JBHSCW010000003">
    <property type="protein sequence ID" value="MFC4350880.1"/>
    <property type="molecule type" value="Genomic_DNA"/>
</dbReference>
<gene>
    <name evidence="2" type="ORF">ACFOW6_04910</name>
</gene>
<dbReference type="GO" id="GO:0032259">
    <property type="term" value="P:methylation"/>
    <property type="evidence" value="ECO:0007669"/>
    <property type="project" value="UniProtKB-KW"/>
</dbReference>
<organism evidence="2 3">
    <name type="scientific">Fodinicurvata halophila</name>
    <dbReference type="NCBI Taxonomy" id="1419723"/>
    <lineage>
        <taxon>Bacteria</taxon>
        <taxon>Pseudomonadati</taxon>
        <taxon>Pseudomonadota</taxon>
        <taxon>Alphaproteobacteria</taxon>
        <taxon>Rhodospirillales</taxon>
        <taxon>Rhodovibrionaceae</taxon>
        <taxon>Fodinicurvata</taxon>
    </lineage>
</organism>
<dbReference type="PANTHER" id="PTHR45036:SF1">
    <property type="entry name" value="METHYLTRANSFERASE LIKE 7A"/>
    <property type="match status" value="1"/>
</dbReference>
<dbReference type="CDD" id="cd02440">
    <property type="entry name" value="AdoMet_MTases"/>
    <property type="match status" value="1"/>
</dbReference>
<name>A0ABV8UIY8_9PROT</name>
<dbReference type="EC" id="2.1.1.-" evidence="2"/>
<dbReference type="GO" id="GO:0008168">
    <property type="term" value="F:methyltransferase activity"/>
    <property type="evidence" value="ECO:0007669"/>
    <property type="project" value="UniProtKB-KW"/>
</dbReference>
<sequence>MSFYQNRILPHLQHLIMRNRQLQPYRERVVGAAEGRVLEVGVGSCLNLPFYSPQVREVIGLEPVPRLVAMARNEAADSSLPVTFTEGSAEEIPLDDSSIDTVVITWTLCTIPQVVKAMHEMRRVLRPGGQLLFVEHGRAPEESVRKWQDRLTPTWKSIAGGCHLNRPIRTLIEDNGFAMAQIDTGYMKGPKPMTFLYEGCAKPA</sequence>
<dbReference type="PANTHER" id="PTHR45036">
    <property type="entry name" value="METHYLTRANSFERASE LIKE 7B"/>
    <property type="match status" value="1"/>
</dbReference>
<evidence type="ECO:0000313" key="3">
    <source>
        <dbReference type="Proteomes" id="UP001595799"/>
    </source>
</evidence>
<dbReference type="Gene3D" id="3.40.50.150">
    <property type="entry name" value="Vaccinia Virus protein VP39"/>
    <property type="match status" value="1"/>
</dbReference>
<dbReference type="InterPro" id="IPR052356">
    <property type="entry name" value="Thiol_S-MT"/>
</dbReference>